<accession>A0ABU6ZHW5</accession>
<dbReference type="EMBL" id="JASCZI010272302">
    <property type="protein sequence ID" value="MED6221558.1"/>
    <property type="molecule type" value="Genomic_DNA"/>
</dbReference>
<comment type="caution">
    <text evidence="1">The sequence shown here is derived from an EMBL/GenBank/DDBJ whole genome shotgun (WGS) entry which is preliminary data.</text>
</comment>
<dbReference type="Proteomes" id="UP001341840">
    <property type="component" value="Unassembled WGS sequence"/>
</dbReference>
<proteinExistence type="predicted"/>
<keyword evidence="2" id="KW-1185">Reference proteome</keyword>
<evidence type="ECO:0000313" key="2">
    <source>
        <dbReference type="Proteomes" id="UP001341840"/>
    </source>
</evidence>
<name>A0ABU6ZHW5_9FABA</name>
<evidence type="ECO:0000313" key="1">
    <source>
        <dbReference type="EMBL" id="MED6221558.1"/>
    </source>
</evidence>
<feature type="non-terminal residue" evidence="1">
    <location>
        <position position="52"/>
    </location>
</feature>
<gene>
    <name evidence="1" type="ORF">PIB30_055951</name>
</gene>
<organism evidence="1 2">
    <name type="scientific">Stylosanthes scabra</name>
    <dbReference type="NCBI Taxonomy" id="79078"/>
    <lineage>
        <taxon>Eukaryota</taxon>
        <taxon>Viridiplantae</taxon>
        <taxon>Streptophyta</taxon>
        <taxon>Embryophyta</taxon>
        <taxon>Tracheophyta</taxon>
        <taxon>Spermatophyta</taxon>
        <taxon>Magnoliopsida</taxon>
        <taxon>eudicotyledons</taxon>
        <taxon>Gunneridae</taxon>
        <taxon>Pentapetalae</taxon>
        <taxon>rosids</taxon>
        <taxon>fabids</taxon>
        <taxon>Fabales</taxon>
        <taxon>Fabaceae</taxon>
        <taxon>Papilionoideae</taxon>
        <taxon>50 kb inversion clade</taxon>
        <taxon>dalbergioids sensu lato</taxon>
        <taxon>Dalbergieae</taxon>
        <taxon>Pterocarpus clade</taxon>
        <taxon>Stylosanthes</taxon>
    </lineage>
</organism>
<protein>
    <submittedName>
        <fullName evidence="1">Uncharacterized protein</fullName>
    </submittedName>
</protein>
<reference evidence="1 2" key="1">
    <citation type="journal article" date="2023" name="Plants (Basel)">
        <title>Bridging the Gap: Combining Genomics and Transcriptomics Approaches to Understand Stylosanthes scabra, an Orphan Legume from the Brazilian Caatinga.</title>
        <authorList>
            <person name="Ferreira-Neto J.R.C."/>
            <person name="da Silva M.D."/>
            <person name="Binneck E."/>
            <person name="de Melo N.F."/>
            <person name="da Silva R.H."/>
            <person name="de Melo A.L.T.M."/>
            <person name="Pandolfi V."/>
            <person name="Bustamante F.O."/>
            <person name="Brasileiro-Vidal A.C."/>
            <person name="Benko-Iseppon A.M."/>
        </authorList>
    </citation>
    <scope>NUCLEOTIDE SEQUENCE [LARGE SCALE GENOMIC DNA]</scope>
    <source>
        <tissue evidence="1">Leaves</tissue>
    </source>
</reference>
<sequence length="52" mass="5780">MSSTPLDFKSIKESGRSLPSLFKPLAISWSKSSMLMLRNQAKQKGSHSLTLQ</sequence>